<organism evidence="2 3">
    <name type="scientific">Vibrio ziniensis</name>
    <dbReference type="NCBI Taxonomy" id="2711221"/>
    <lineage>
        <taxon>Bacteria</taxon>
        <taxon>Pseudomonadati</taxon>
        <taxon>Pseudomonadota</taxon>
        <taxon>Gammaproteobacteria</taxon>
        <taxon>Vibrionales</taxon>
        <taxon>Vibrionaceae</taxon>
        <taxon>Vibrio</taxon>
    </lineage>
</organism>
<evidence type="ECO:0000313" key="3">
    <source>
        <dbReference type="Proteomes" id="UP000503003"/>
    </source>
</evidence>
<sequence>MKHFLPSSVMLVPFVVKHYPENDALSESEPETEIEQNLSCDLCNDPVSDPKLDLSTDNQLKANKGRKVRKTPAKHKE</sequence>
<proteinExistence type="predicted"/>
<dbReference type="RefSeq" id="WP_165314033.1">
    <property type="nucleotide sequence ID" value="NZ_CP049332.1"/>
</dbReference>
<dbReference type="Proteomes" id="UP000503003">
    <property type="component" value="Chromosome 2"/>
</dbReference>
<name>A0A6G7CQN7_9VIBR</name>
<protein>
    <submittedName>
        <fullName evidence="2">Uncharacterized protein</fullName>
    </submittedName>
</protein>
<evidence type="ECO:0000256" key="1">
    <source>
        <dbReference type="SAM" id="MobiDB-lite"/>
    </source>
</evidence>
<feature type="compositionally biased region" description="Basic residues" evidence="1">
    <location>
        <begin position="63"/>
        <end position="77"/>
    </location>
</feature>
<dbReference type="AlphaFoldDB" id="A0A6G7CQN7"/>
<reference evidence="2 3" key="1">
    <citation type="submission" date="2020-02" db="EMBL/GenBank/DDBJ databases">
        <title>A complete genome of a marine bacterium Vibrio sp. ZWAL4003 isolated from the mangrove sediment with the ability to degrade polysaccharides.</title>
        <authorList>
            <person name="Wu J."/>
            <person name="Qu W."/>
            <person name="Zeng R."/>
        </authorList>
    </citation>
    <scope>NUCLEOTIDE SEQUENCE [LARGE SCALE GENOMIC DNA]</scope>
    <source>
        <strain evidence="2 3">ZWAL4003</strain>
    </source>
</reference>
<accession>A0A6G7CQN7</accession>
<dbReference type="KEGG" id="vzi:G5S32_20740"/>
<evidence type="ECO:0000313" key="2">
    <source>
        <dbReference type="EMBL" id="QIH44373.1"/>
    </source>
</evidence>
<keyword evidence="3" id="KW-1185">Reference proteome</keyword>
<gene>
    <name evidence="2" type="ORF">G5S32_20740</name>
</gene>
<feature type="region of interest" description="Disordered" evidence="1">
    <location>
        <begin position="46"/>
        <end position="77"/>
    </location>
</feature>
<dbReference type="EMBL" id="CP049332">
    <property type="protein sequence ID" value="QIH44373.1"/>
    <property type="molecule type" value="Genomic_DNA"/>
</dbReference>